<dbReference type="KEGG" id="mpi:Mpet_2744"/>
<feature type="transmembrane region" description="Helical" evidence="6">
    <location>
        <begin position="605"/>
        <end position="622"/>
    </location>
</feature>
<organism evidence="8 9">
    <name type="scientific">Methanolacinia petrolearia (strain DSM 11571 / OCM 486 / SEBR 4847)</name>
    <name type="common">Methanoplanus petrolearius</name>
    <dbReference type="NCBI Taxonomy" id="679926"/>
    <lineage>
        <taxon>Archaea</taxon>
        <taxon>Methanobacteriati</taxon>
        <taxon>Methanobacteriota</taxon>
        <taxon>Stenosarchaea group</taxon>
        <taxon>Methanomicrobia</taxon>
        <taxon>Methanomicrobiales</taxon>
        <taxon>Methanomicrobiaceae</taxon>
        <taxon>Methanolacinia</taxon>
    </lineage>
</organism>
<dbReference type="Pfam" id="PF03176">
    <property type="entry name" value="MMPL"/>
    <property type="match status" value="2"/>
</dbReference>
<keyword evidence="9" id="KW-1185">Reference proteome</keyword>
<feature type="transmembrane region" description="Helical" evidence="6">
    <location>
        <begin position="731"/>
        <end position="754"/>
    </location>
</feature>
<dbReference type="PROSITE" id="PS50156">
    <property type="entry name" value="SSD"/>
    <property type="match status" value="2"/>
</dbReference>
<keyword evidence="3 6" id="KW-0812">Transmembrane</keyword>
<dbReference type="PANTHER" id="PTHR33406:SF13">
    <property type="entry name" value="MEMBRANE PROTEIN YDFJ"/>
    <property type="match status" value="1"/>
</dbReference>
<keyword evidence="2" id="KW-1003">Cell membrane</keyword>
<feature type="transmembrane region" description="Helical" evidence="6">
    <location>
        <begin position="629"/>
        <end position="648"/>
    </location>
</feature>
<dbReference type="SUPFAM" id="SSF82866">
    <property type="entry name" value="Multidrug efflux transporter AcrB transmembrane domain"/>
    <property type="match status" value="2"/>
</dbReference>
<gene>
    <name evidence="8" type="ordered locus">Mpet_2744</name>
</gene>
<feature type="transmembrane region" description="Helical" evidence="6">
    <location>
        <begin position="230"/>
        <end position="250"/>
    </location>
</feature>
<comment type="subcellular location">
    <subcellularLocation>
        <location evidence="1">Cell membrane</location>
        <topology evidence="1">Multi-pass membrane protein</topology>
    </subcellularLocation>
</comment>
<evidence type="ECO:0000256" key="2">
    <source>
        <dbReference type="ARBA" id="ARBA00022475"/>
    </source>
</evidence>
<keyword evidence="5 6" id="KW-0472">Membrane</keyword>
<dbReference type="InterPro" id="IPR004869">
    <property type="entry name" value="MMPL_dom"/>
</dbReference>
<evidence type="ECO:0000313" key="8">
    <source>
        <dbReference type="EMBL" id="ADN37487.1"/>
    </source>
</evidence>
<evidence type="ECO:0000256" key="6">
    <source>
        <dbReference type="SAM" id="Phobius"/>
    </source>
</evidence>
<reference evidence="8 9" key="1">
    <citation type="journal article" date="2010" name="Stand. Genomic Sci.">
        <title>Complete genome sequence of Methanoplanus petrolearius type strain (SEBR 4847).</title>
        <authorList>
            <person name="Brambilla E."/>
            <person name="Djao O.D."/>
            <person name="Daligault H."/>
            <person name="Lapidus A."/>
            <person name="Lucas S."/>
            <person name="Hammon N."/>
            <person name="Nolan M."/>
            <person name="Tice H."/>
            <person name="Cheng J.F."/>
            <person name="Han C."/>
            <person name="Tapia R."/>
            <person name="Goodwin L."/>
            <person name="Pitluck S."/>
            <person name="Liolios K."/>
            <person name="Ivanova N."/>
            <person name="Mavromatis K."/>
            <person name="Mikhailova N."/>
            <person name="Pati A."/>
            <person name="Chen A."/>
            <person name="Palaniappan K."/>
            <person name="Land M."/>
            <person name="Hauser L."/>
            <person name="Chang Y.J."/>
            <person name="Jeffries C.D."/>
            <person name="Rohde M."/>
            <person name="Spring S."/>
            <person name="Sikorski J."/>
            <person name="Goker M."/>
            <person name="Woyke T."/>
            <person name="Bristow J."/>
            <person name="Eisen J.A."/>
            <person name="Markowitz V."/>
            <person name="Hugenholtz P."/>
            <person name="Kyrpides N.C."/>
            <person name="Klenk H.P."/>
        </authorList>
    </citation>
    <scope>NUCLEOTIDE SEQUENCE [LARGE SCALE GENOMIC DNA]</scope>
    <source>
        <strain evidence="9">DSM 11571 / OCM 486 / SEBR 4847</strain>
    </source>
</reference>
<dbReference type="AlphaFoldDB" id="E1RGV8"/>
<dbReference type="EMBL" id="CP002117">
    <property type="protein sequence ID" value="ADN37487.1"/>
    <property type="molecule type" value="Genomic_DNA"/>
</dbReference>
<dbReference type="InterPro" id="IPR000731">
    <property type="entry name" value="SSD"/>
</dbReference>
<feature type="transmembrane region" description="Helical" evidence="6">
    <location>
        <begin position="330"/>
        <end position="353"/>
    </location>
</feature>
<feature type="transmembrane region" description="Helical" evidence="6">
    <location>
        <begin position="295"/>
        <end position="318"/>
    </location>
</feature>
<proteinExistence type="predicted"/>
<evidence type="ECO:0000313" key="9">
    <source>
        <dbReference type="Proteomes" id="UP000006565"/>
    </source>
</evidence>
<keyword evidence="4 6" id="KW-1133">Transmembrane helix</keyword>
<dbReference type="PANTHER" id="PTHR33406">
    <property type="entry name" value="MEMBRANE PROTEIN MJ1562-RELATED"/>
    <property type="match status" value="1"/>
</dbReference>
<evidence type="ECO:0000256" key="3">
    <source>
        <dbReference type="ARBA" id="ARBA00022692"/>
    </source>
</evidence>
<dbReference type="GO" id="GO:0005886">
    <property type="term" value="C:plasma membrane"/>
    <property type="evidence" value="ECO:0007669"/>
    <property type="project" value="UniProtKB-SubCell"/>
</dbReference>
<feature type="transmembrane region" description="Helical" evidence="6">
    <location>
        <begin position="702"/>
        <end position="725"/>
    </location>
</feature>
<dbReference type="InterPro" id="IPR050545">
    <property type="entry name" value="Mycobact_MmpL"/>
</dbReference>
<evidence type="ECO:0000259" key="7">
    <source>
        <dbReference type="PROSITE" id="PS50156"/>
    </source>
</evidence>
<evidence type="ECO:0000256" key="5">
    <source>
        <dbReference type="ARBA" id="ARBA00023136"/>
    </source>
</evidence>
<accession>E1RGV8</accession>
<evidence type="ECO:0000256" key="1">
    <source>
        <dbReference type="ARBA" id="ARBA00004651"/>
    </source>
</evidence>
<feature type="transmembrane region" description="Helical" evidence="6">
    <location>
        <begin position="256"/>
        <end position="274"/>
    </location>
</feature>
<dbReference type="RefSeq" id="WP_013330660.1">
    <property type="nucleotide sequence ID" value="NC_014507.1"/>
</dbReference>
<evidence type="ECO:0000256" key="4">
    <source>
        <dbReference type="ARBA" id="ARBA00022989"/>
    </source>
</evidence>
<feature type="transmembrane region" description="Helical" evidence="6">
    <location>
        <begin position="204"/>
        <end position="223"/>
    </location>
</feature>
<dbReference type="NCBIfam" id="TIGR00921">
    <property type="entry name" value="2A067"/>
    <property type="match status" value="1"/>
</dbReference>
<protein>
    <submittedName>
        <fullName evidence="8">Efflux transporter, hydrophobe/amphiphile efflux-3 (HAE3) family</fullName>
    </submittedName>
</protein>
<dbReference type="eggNOG" id="arCOG02174">
    <property type="taxonomic scope" value="Archaea"/>
</dbReference>
<dbReference type="HOGENOM" id="CLU_008861_2_0_2"/>
<dbReference type="OrthoDB" id="42357at2157"/>
<feature type="transmembrane region" description="Helical" evidence="6">
    <location>
        <begin position="12"/>
        <end position="34"/>
    </location>
</feature>
<dbReference type="GeneID" id="9745239"/>
<feature type="domain" description="SSD" evidence="7">
    <location>
        <begin position="233"/>
        <end position="355"/>
    </location>
</feature>
<feature type="domain" description="SSD" evidence="7">
    <location>
        <begin position="644"/>
        <end position="753"/>
    </location>
</feature>
<dbReference type="STRING" id="679926.Mpet_2744"/>
<dbReference type="Proteomes" id="UP000006565">
    <property type="component" value="Chromosome"/>
</dbReference>
<dbReference type="Gene3D" id="1.20.1640.10">
    <property type="entry name" value="Multidrug efflux transporter AcrB transmembrane domain"/>
    <property type="match status" value="2"/>
</dbReference>
<name>E1RGV8_METP4</name>
<sequence precursor="true">MKSPFEIIANVINRHTLIVAGLVVGVMLFALYGASMTTMKTGTDTYLYTDEPVGSLLIHYEEEFGSDSVILIIEGSDVTSPAVVNYLEELEADIADERYIASVTGLPDLIKSVNNGVIPQSQAEIDACISLLPEEYSEMVLPSGTMTLMSVPLETGYPEDAEESIVNTINSIIESSNPPPGISVSASGSPAFSVEMKEDMQKNMGTLIGLAMLLMIVAMALLFGHVRYRMLPVLIVFCGIILTFGVMGLAGIALTSIVIAAFPVLIGIGIDYAIQFQSRFDEERRRSSITDAVKTTITSSGPAILLAMIATALGFAALSLLAPSPMVSDFGTICIVGIACCYLCAMIIVPTFAKLVNYTPKNTGSSSDNSESCVLEWKECNEAGKAHKSSKNVSFMERYDELLGRLAEKIARHPGPILIIFLMVAIVGFQLDSKVIIDTDEDSMVDQNMPALITMNKVTSVMGSTSTITAYVKADSILDYNTLKWMDDFGEYAVSKHDDLTGATSIATYIKSYNNGVIPSDKKTLEDVWESIPESTKESYVSGKTEAVIEFSMEDISIPATQELIADMEADLNWYTMHPGMDVTFTGQMYMFSDLINGIKDTKNPMTYLGFVLIFIFLLLVYRKYTAISPLVPIVMIVGWNGLIMYSLGLTYSLLTATLGAMTIGVASEYTILIMERFEEEREKGVGTYVAIQTAIQKIGTAISVSGLTTVFGFSALLLATSPIIQNFGTVTVITVGFSLVGAIVVMPAVITILERFRPKEA</sequence>